<dbReference type="EMBL" id="CP002452">
    <property type="protein sequence ID" value="ADV47018.1"/>
    <property type="molecule type" value="Genomic_DNA"/>
</dbReference>
<protein>
    <submittedName>
        <fullName evidence="1">Major tail tube protein</fullName>
    </submittedName>
</protein>
<accession>E6X1M7</accession>
<dbReference type="eggNOG" id="COG3498">
    <property type="taxonomic scope" value="Bacteria"/>
</dbReference>
<dbReference type="STRING" id="749222.Nitsa_1773"/>
<dbReference type="KEGG" id="nsa:Nitsa_1773"/>
<evidence type="ECO:0000313" key="2">
    <source>
        <dbReference type="Proteomes" id="UP000008633"/>
    </source>
</evidence>
<proteinExistence type="predicted"/>
<dbReference type="HOGENOM" id="CLU_1592862_0_0_7"/>
<dbReference type="InterPro" id="IPR006498">
    <property type="entry name" value="Tail_tube"/>
</dbReference>
<dbReference type="AlphaFoldDB" id="E6X1M7"/>
<gene>
    <name evidence="1" type="ordered locus">Nitsa_1773</name>
</gene>
<keyword evidence="2" id="KW-1185">Reference proteome</keyword>
<dbReference type="Pfam" id="PF04985">
    <property type="entry name" value="Phage_tube"/>
    <property type="match status" value="1"/>
</dbReference>
<dbReference type="Proteomes" id="UP000008633">
    <property type="component" value="Chromosome"/>
</dbReference>
<organism evidence="1 2">
    <name type="scientific">Nitratifractor salsuginis (strain DSM 16511 / JCM 12458 / E9I37-1)</name>
    <dbReference type="NCBI Taxonomy" id="749222"/>
    <lineage>
        <taxon>Bacteria</taxon>
        <taxon>Pseudomonadati</taxon>
        <taxon>Campylobacterota</taxon>
        <taxon>Epsilonproteobacteria</taxon>
        <taxon>Campylobacterales</taxon>
        <taxon>Sulfurovaceae</taxon>
        <taxon>Nitratifractor</taxon>
    </lineage>
</organism>
<name>E6X1M7_NITSE</name>
<reference evidence="2" key="2">
    <citation type="submission" date="2011-01" db="EMBL/GenBank/DDBJ databases">
        <title>The complete genome of Nitratifractor salsuginis DSM 16511.</title>
        <authorList>
            <consortium name="US DOE Joint Genome Institute (JGI-PGF)"/>
            <person name="Lucas S."/>
            <person name="Copeland A."/>
            <person name="Lapidus A."/>
            <person name="Bruce D."/>
            <person name="Goodwin L."/>
            <person name="Pitluck S."/>
            <person name="Kyrpides N."/>
            <person name="Mavromatis K."/>
            <person name="Ivanova N."/>
            <person name="Mikhailova N."/>
            <person name="Zeytun A."/>
            <person name="Detter J.C."/>
            <person name="Tapia R."/>
            <person name="Han C."/>
            <person name="Land M."/>
            <person name="Hauser L."/>
            <person name="Markowitz V."/>
            <person name="Cheng J.-F."/>
            <person name="Hugenholtz P."/>
            <person name="Woyke T."/>
            <person name="Wu D."/>
            <person name="Tindall B."/>
            <person name="Schuetze A."/>
            <person name="Brambilla E."/>
            <person name="Klenk H.-P."/>
            <person name="Eisen J.A."/>
        </authorList>
    </citation>
    <scope>NUCLEOTIDE SEQUENCE [LARGE SCALE GENOMIC DNA]</scope>
    <source>
        <strain evidence="2">DSM 16511 / JCM 12458 / E9I37-1</strain>
    </source>
</reference>
<dbReference type="OrthoDB" id="5361222at2"/>
<dbReference type="RefSeq" id="WP_013554703.1">
    <property type="nucleotide sequence ID" value="NC_014935.1"/>
</dbReference>
<reference evidence="1 2" key="1">
    <citation type="journal article" date="2011" name="Stand. Genomic Sci.">
        <title>Complete genome sequence of Nitratifractor salsuginis type strain (E9I37-1).</title>
        <authorList>
            <person name="Anderson I."/>
            <person name="Sikorski J."/>
            <person name="Zeytun A."/>
            <person name="Nolan M."/>
            <person name="Lapidus A."/>
            <person name="Lucas S."/>
            <person name="Hammon N."/>
            <person name="Deshpande S."/>
            <person name="Cheng J.F."/>
            <person name="Tapia R."/>
            <person name="Han C."/>
            <person name="Goodwin L."/>
            <person name="Pitluck S."/>
            <person name="Liolios K."/>
            <person name="Pagani I."/>
            <person name="Ivanova N."/>
            <person name="Huntemann M."/>
            <person name="Mavromatis K."/>
            <person name="Ovchinikova G."/>
            <person name="Pati A."/>
            <person name="Chen A."/>
            <person name="Palaniappan K."/>
            <person name="Land M."/>
            <person name="Hauser L."/>
            <person name="Brambilla E.M."/>
            <person name="Ngatchou-Djao O.D."/>
            <person name="Rohde M."/>
            <person name="Tindall B.J."/>
            <person name="Goker M."/>
            <person name="Detter J.C."/>
            <person name="Woyke T."/>
            <person name="Bristow J."/>
            <person name="Eisen J.A."/>
            <person name="Markowitz V."/>
            <person name="Hugenholtz P."/>
            <person name="Klenk H.P."/>
            <person name="Kyrpides N.C."/>
        </authorList>
    </citation>
    <scope>NUCLEOTIDE SEQUENCE [LARGE SCALE GENOMIC DNA]</scope>
    <source>
        <strain evidence="2">DSM 16511 / JCM 12458 / E9I37-1</strain>
    </source>
</reference>
<evidence type="ECO:0000313" key="1">
    <source>
        <dbReference type="EMBL" id="ADV47018.1"/>
    </source>
</evidence>
<sequence>MDRANLRHILRGRNVFVQGVGFVGTVGDVEPPVVKFKQAEDGNLGRNIDSGLLEPMECKLTIFDLNPVIFEAVGKRLGELASFVIKSSIVSGSKEIPVYFEVGAHVTEQEWENLKETGKETGINLTLNVVQYKLEIDGKEHYDIDADRYICKIDGKDHFENLRKQIM</sequence>